<dbReference type="Proteomes" id="UP000095282">
    <property type="component" value="Unplaced"/>
</dbReference>
<dbReference type="InterPro" id="IPR006583">
    <property type="entry name" value="PAN-3_domain"/>
</dbReference>
<name>A0A1I7UYF0_9PELO</name>
<evidence type="ECO:0000259" key="1">
    <source>
        <dbReference type="Pfam" id="PF08277"/>
    </source>
</evidence>
<accession>A0A1I7UYF0</accession>
<dbReference type="Pfam" id="PF08277">
    <property type="entry name" value="PAN_3"/>
    <property type="match status" value="1"/>
</dbReference>
<keyword evidence="2" id="KW-1185">Reference proteome</keyword>
<reference evidence="3" key="1">
    <citation type="submission" date="2016-11" db="UniProtKB">
        <authorList>
            <consortium name="WormBaseParasite"/>
        </authorList>
    </citation>
    <scope>IDENTIFICATION</scope>
</reference>
<dbReference type="AlphaFoldDB" id="A0A1I7UYF0"/>
<dbReference type="WBParaSite" id="Csp11.Scaffold630.g20589.t2">
    <property type="protein sequence ID" value="Csp11.Scaffold630.g20589.t2"/>
    <property type="gene ID" value="Csp11.Scaffold630.g20589"/>
</dbReference>
<evidence type="ECO:0000313" key="2">
    <source>
        <dbReference type="Proteomes" id="UP000095282"/>
    </source>
</evidence>
<evidence type="ECO:0000313" key="3">
    <source>
        <dbReference type="WBParaSite" id="Csp11.Scaffold630.g20589.t2"/>
    </source>
</evidence>
<organism evidence="2 3">
    <name type="scientific">Caenorhabditis tropicalis</name>
    <dbReference type="NCBI Taxonomy" id="1561998"/>
    <lineage>
        <taxon>Eukaryota</taxon>
        <taxon>Metazoa</taxon>
        <taxon>Ecdysozoa</taxon>
        <taxon>Nematoda</taxon>
        <taxon>Chromadorea</taxon>
        <taxon>Rhabditida</taxon>
        <taxon>Rhabditina</taxon>
        <taxon>Rhabditomorpha</taxon>
        <taxon>Rhabditoidea</taxon>
        <taxon>Rhabditidae</taxon>
        <taxon>Peloderinae</taxon>
        <taxon>Caenorhabditis</taxon>
    </lineage>
</organism>
<sequence>MILMFGSVIDPVNSGKERKGSWEECVMECLKTWNCASDFETCLIGNPPLFGNISSSIIETNGMDFYRTEITESSENILNFNFTIHKCTKDIPKDYVSLMGYCTLYI</sequence>
<protein>
    <submittedName>
        <fullName evidence="3">CW domain-containing protein</fullName>
    </submittedName>
</protein>
<feature type="domain" description="PAN-3" evidence="1">
    <location>
        <begin position="1"/>
        <end position="35"/>
    </location>
</feature>
<proteinExistence type="predicted"/>